<reference evidence="2 3" key="1">
    <citation type="submission" date="2017-04" db="EMBL/GenBank/DDBJ databases">
        <authorList>
            <person name="Afonso C.L."/>
            <person name="Miller P.J."/>
            <person name="Scott M.A."/>
            <person name="Spackman E."/>
            <person name="Goraichik I."/>
            <person name="Dimitrov K.M."/>
            <person name="Suarez D.L."/>
            <person name="Swayne D.E."/>
        </authorList>
    </citation>
    <scope>NUCLEOTIDE SEQUENCE [LARGE SCALE GENOMIC DNA]</scope>
    <source>
        <strain evidence="2 3">A2P</strain>
    </source>
</reference>
<feature type="signal peptide" evidence="1">
    <location>
        <begin position="1"/>
        <end position="27"/>
    </location>
</feature>
<accession>A0A1X7DXP3</accession>
<evidence type="ECO:0000256" key="1">
    <source>
        <dbReference type="SAM" id="SignalP"/>
    </source>
</evidence>
<organism evidence="2 3">
    <name type="scientific">Azospirillum oryzae</name>
    <dbReference type="NCBI Taxonomy" id="286727"/>
    <lineage>
        <taxon>Bacteria</taxon>
        <taxon>Pseudomonadati</taxon>
        <taxon>Pseudomonadota</taxon>
        <taxon>Alphaproteobacteria</taxon>
        <taxon>Rhodospirillales</taxon>
        <taxon>Azospirillaceae</taxon>
        <taxon>Azospirillum</taxon>
    </lineage>
</organism>
<dbReference type="NCBIfam" id="TIGR01409">
    <property type="entry name" value="TAT_signal_seq"/>
    <property type="match status" value="1"/>
</dbReference>
<dbReference type="AlphaFoldDB" id="A0A1X7DXP3"/>
<dbReference type="OrthoDB" id="9804872at2"/>
<dbReference type="InterPro" id="IPR006311">
    <property type="entry name" value="TAT_signal"/>
</dbReference>
<feature type="chain" id="PRO_5012078244" evidence="1">
    <location>
        <begin position="28"/>
        <end position="220"/>
    </location>
</feature>
<gene>
    <name evidence="2" type="ORF">SAMN02982917_1153</name>
</gene>
<dbReference type="InterPro" id="IPR019546">
    <property type="entry name" value="TAT_signal_bac_arc"/>
</dbReference>
<dbReference type="Proteomes" id="UP000192936">
    <property type="component" value="Unassembled WGS sequence"/>
</dbReference>
<dbReference type="EMBL" id="FXAK01000001">
    <property type="protein sequence ID" value="SMF23455.1"/>
    <property type="molecule type" value="Genomic_DNA"/>
</dbReference>
<keyword evidence="1" id="KW-0732">Signal</keyword>
<name>A0A1X7DXP3_9PROT</name>
<dbReference type="PROSITE" id="PS51318">
    <property type="entry name" value="TAT"/>
    <property type="match status" value="1"/>
</dbReference>
<evidence type="ECO:0000313" key="2">
    <source>
        <dbReference type="EMBL" id="SMF23455.1"/>
    </source>
</evidence>
<protein>
    <submittedName>
        <fullName evidence="2">Tat (Twin-arginine translocation) pathway signal sequence</fullName>
    </submittedName>
</protein>
<dbReference type="STRING" id="286727.SAMN02982917_1153"/>
<evidence type="ECO:0000313" key="3">
    <source>
        <dbReference type="Proteomes" id="UP000192936"/>
    </source>
</evidence>
<proteinExistence type="predicted"/>
<sequence length="220" mass="23489">MDRRRFLKAAAAAGLVAAAAPTRIAQAATEGGGNPAAGGRPWRRFEIRHGIELAGNGGNGGSARLLVPVAQTAGDYQRAHAPSWSSTADRTALLHEPVHGAGMLRADWDGAGPHTVEPVQIVETRDRLPGDREAQAADPAELRLYHQPTPSMPTDGIVRETALRIVAGIDAPEARLRAIYDWVVDNSFLMYPYVVTAGVEPDCLDPATFRYGITARELPA</sequence>
<dbReference type="RefSeq" id="WP_085083080.1">
    <property type="nucleotide sequence ID" value="NZ_FXAK01000001.1"/>
</dbReference>